<reference evidence="1" key="1">
    <citation type="submission" date="2021-05" db="EMBL/GenBank/DDBJ databases">
        <title>The genome of the haptophyte Pavlova lutheri (Diacronema luteri, Pavlovales) - a model for lipid biosynthesis in eukaryotic algae.</title>
        <authorList>
            <person name="Hulatt C.J."/>
            <person name="Posewitz M.C."/>
        </authorList>
    </citation>
    <scope>NUCLEOTIDE SEQUENCE</scope>
    <source>
        <strain evidence="1">NIVA-4/92</strain>
    </source>
</reference>
<accession>A0A8J6C976</accession>
<sequence length="436" mass="46973">MGRKPVERALYKALRRAAEQFDRNVALRALLTAVPQKVYHRSLGRVVDIESSALANSVIEHVVRDVNAGADFHRPDGVRKRARLATETLRRYFREPPPTRLAPEMSQLDACYFEAPGAAGGAPAQSPLDAGFEVLRWLNSISSAFEELPVAATRPVRVSGFGLKEDQCAAPCIGDVLLTHPIACLRQPTLHQAAILLAEGGEVSFGEDESISAAARSTAARGVMGIVLNRPTRLTLGQLLEASEARDTNALLGPFRDNVVYVGGDVMRDRLLMLHPFADVADAARIVDGVFMSSDLGAVNDAVLNGKDPRRFKVFVGHCGWAAEQLKLECERGVWFAARGAPGAVARLAVETHCFLEPDATMGSASALTPIVAEAGAKEPQYLESADRSVYTTLLGGFSEEHCALTLLAGHDADVLLDHLHATVERHVHSSDHTDA</sequence>
<dbReference type="PANTHER" id="PTHR31984">
    <property type="entry name" value="TRANSPORTER, PUTATIVE (DUF179)-RELATED"/>
    <property type="match status" value="1"/>
</dbReference>
<keyword evidence="2" id="KW-1185">Reference proteome</keyword>
<dbReference type="Gene3D" id="3.40.1740.10">
    <property type="entry name" value="VC0467-like"/>
    <property type="match status" value="1"/>
</dbReference>
<dbReference type="AlphaFoldDB" id="A0A8J6C976"/>
<dbReference type="InterPro" id="IPR003774">
    <property type="entry name" value="AlgH-like"/>
</dbReference>
<gene>
    <name evidence="1" type="ORF">KFE25_003352</name>
</gene>
<protein>
    <submittedName>
        <fullName evidence="1">Uncharacterized protein</fullName>
    </submittedName>
</protein>
<evidence type="ECO:0000313" key="1">
    <source>
        <dbReference type="EMBL" id="KAG8464289.1"/>
    </source>
</evidence>
<dbReference type="OrthoDB" id="272750at2759"/>
<dbReference type="SUPFAM" id="SSF143456">
    <property type="entry name" value="VC0467-like"/>
    <property type="match status" value="1"/>
</dbReference>
<organism evidence="1 2">
    <name type="scientific">Diacronema lutheri</name>
    <name type="common">Unicellular marine alga</name>
    <name type="synonym">Monochrysis lutheri</name>
    <dbReference type="NCBI Taxonomy" id="2081491"/>
    <lineage>
        <taxon>Eukaryota</taxon>
        <taxon>Haptista</taxon>
        <taxon>Haptophyta</taxon>
        <taxon>Pavlovophyceae</taxon>
        <taxon>Pavlovales</taxon>
        <taxon>Pavlovaceae</taxon>
        <taxon>Diacronema</taxon>
    </lineage>
</organism>
<evidence type="ECO:0000313" key="2">
    <source>
        <dbReference type="Proteomes" id="UP000751190"/>
    </source>
</evidence>
<dbReference type="Pfam" id="PF02622">
    <property type="entry name" value="DUF179"/>
    <property type="match status" value="1"/>
</dbReference>
<name>A0A8J6C976_DIALT</name>
<dbReference type="EMBL" id="JAGTXO010000013">
    <property type="protein sequence ID" value="KAG8464289.1"/>
    <property type="molecule type" value="Genomic_DNA"/>
</dbReference>
<dbReference type="PANTHER" id="PTHR31984:SF17">
    <property type="entry name" value="TRANSCRIPTIONAL REGULATOR"/>
    <property type="match status" value="1"/>
</dbReference>
<comment type="caution">
    <text evidence="1">The sequence shown here is derived from an EMBL/GenBank/DDBJ whole genome shotgun (WGS) entry which is preliminary data.</text>
</comment>
<dbReference type="OMA" id="VETHCFL"/>
<proteinExistence type="predicted"/>
<dbReference type="Proteomes" id="UP000751190">
    <property type="component" value="Unassembled WGS sequence"/>
</dbReference>